<dbReference type="InterPro" id="IPR003960">
    <property type="entry name" value="ATPase_AAA_CS"/>
</dbReference>
<evidence type="ECO:0000256" key="3">
    <source>
        <dbReference type="ARBA" id="ARBA00022840"/>
    </source>
</evidence>
<proteinExistence type="inferred from homology"/>
<gene>
    <name evidence="7" type="primary">P97D</name>
    <name evidence="7" type="ORF">GUITHDRAFT_101569</name>
</gene>
<dbReference type="EMBL" id="JH992971">
    <property type="protein sequence ID" value="EKX53132.1"/>
    <property type="molecule type" value="Genomic_DNA"/>
</dbReference>
<comment type="subcellular location">
    <subcellularLocation>
        <location evidence="1">Plastid</location>
        <location evidence="1">Chloroplast</location>
    </subcellularLocation>
</comment>
<feature type="compositionally biased region" description="Basic and acidic residues" evidence="5">
    <location>
        <begin position="634"/>
        <end position="650"/>
    </location>
</feature>
<dbReference type="OrthoDB" id="5421at2759"/>
<dbReference type="InterPro" id="IPR003959">
    <property type="entry name" value="ATPase_AAA_core"/>
</dbReference>
<dbReference type="Gene3D" id="1.10.8.60">
    <property type="match status" value="2"/>
</dbReference>
<dbReference type="HOGENOM" id="CLU_421786_0_0_1"/>
<feature type="domain" description="AAA+ ATPase" evidence="6">
    <location>
        <begin position="201"/>
        <end position="547"/>
    </location>
</feature>
<dbReference type="PANTHER" id="PTHR23077:SF171">
    <property type="entry name" value="NUCLEAR VALOSIN-CONTAINING PROTEIN-LIKE"/>
    <property type="match status" value="1"/>
</dbReference>
<dbReference type="SUPFAM" id="SSF52540">
    <property type="entry name" value="P-loop containing nucleoside triphosphate hydrolases"/>
    <property type="match status" value="2"/>
</dbReference>
<dbReference type="OMA" id="IATCAEP"/>
<accession>L1JXN7</accession>
<keyword evidence="3 4" id="KW-0067">ATP-binding</keyword>
<keyword evidence="9" id="KW-1185">Reference proteome</keyword>
<reference evidence="9" key="2">
    <citation type="submission" date="2012-11" db="EMBL/GenBank/DDBJ databases">
        <authorList>
            <person name="Kuo A."/>
            <person name="Curtis B.A."/>
            <person name="Tanifuji G."/>
            <person name="Burki F."/>
            <person name="Gruber A."/>
            <person name="Irimia M."/>
            <person name="Maruyama S."/>
            <person name="Arias M.C."/>
            <person name="Ball S.G."/>
            <person name="Gile G.H."/>
            <person name="Hirakawa Y."/>
            <person name="Hopkins J.F."/>
            <person name="Rensing S.A."/>
            <person name="Schmutz J."/>
            <person name="Symeonidi A."/>
            <person name="Elias M."/>
            <person name="Eveleigh R.J."/>
            <person name="Herman E.K."/>
            <person name="Klute M.J."/>
            <person name="Nakayama T."/>
            <person name="Obornik M."/>
            <person name="Reyes-Prieto A."/>
            <person name="Armbrust E.V."/>
            <person name="Aves S.J."/>
            <person name="Beiko R.G."/>
            <person name="Coutinho P."/>
            <person name="Dacks J.B."/>
            <person name="Durnford D.G."/>
            <person name="Fast N.M."/>
            <person name="Green B.R."/>
            <person name="Grisdale C."/>
            <person name="Hempe F."/>
            <person name="Henrissat B."/>
            <person name="Hoppner M.P."/>
            <person name="Ishida K.-I."/>
            <person name="Kim E."/>
            <person name="Koreny L."/>
            <person name="Kroth P.G."/>
            <person name="Liu Y."/>
            <person name="Malik S.-B."/>
            <person name="Maier U.G."/>
            <person name="McRose D."/>
            <person name="Mock T."/>
            <person name="Neilson J.A."/>
            <person name="Onodera N.T."/>
            <person name="Poole A.M."/>
            <person name="Pritham E.J."/>
            <person name="Richards T.A."/>
            <person name="Rocap G."/>
            <person name="Roy S.W."/>
            <person name="Sarai C."/>
            <person name="Schaack S."/>
            <person name="Shirato S."/>
            <person name="Slamovits C.H."/>
            <person name="Spencer D.F."/>
            <person name="Suzuki S."/>
            <person name="Worden A.Z."/>
            <person name="Zauner S."/>
            <person name="Barry K."/>
            <person name="Bell C."/>
            <person name="Bharti A.K."/>
            <person name="Crow J.A."/>
            <person name="Grimwood J."/>
            <person name="Kramer R."/>
            <person name="Lindquist E."/>
            <person name="Lucas S."/>
            <person name="Salamov A."/>
            <person name="McFadden G.I."/>
            <person name="Lane C.E."/>
            <person name="Keeling P.J."/>
            <person name="Gray M.W."/>
            <person name="Grigoriev I.V."/>
            <person name="Archibald J.M."/>
        </authorList>
    </citation>
    <scope>NUCLEOTIDE SEQUENCE</scope>
    <source>
        <strain evidence="9">CCMP2712</strain>
    </source>
</reference>
<reference evidence="7 9" key="1">
    <citation type="journal article" date="2012" name="Nature">
        <title>Algal genomes reveal evolutionary mosaicism and the fate of nucleomorphs.</title>
        <authorList>
            <consortium name="DOE Joint Genome Institute"/>
            <person name="Curtis B.A."/>
            <person name="Tanifuji G."/>
            <person name="Burki F."/>
            <person name="Gruber A."/>
            <person name="Irimia M."/>
            <person name="Maruyama S."/>
            <person name="Arias M.C."/>
            <person name="Ball S.G."/>
            <person name="Gile G.H."/>
            <person name="Hirakawa Y."/>
            <person name="Hopkins J.F."/>
            <person name="Kuo A."/>
            <person name="Rensing S.A."/>
            <person name="Schmutz J."/>
            <person name="Symeonidi A."/>
            <person name="Elias M."/>
            <person name="Eveleigh R.J."/>
            <person name="Herman E.K."/>
            <person name="Klute M.J."/>
            <person name="Nakayama T."/>
            <person name="Obornik M."/>
            <person name="Reyes-Prieto A."/>
            <person name="Armbrust E.V."/>
            <person name="Aves S.J."/>
            <person name="Beiko R.G."/>
            <person name="Coutinho P."/>
            <person name="Dacks J.B."/>
            <person name="Durnford D.G."/>
            <person name="Fast N.M."/>
            <person name="Green B.R."/>
            <person name="Grisdale C.J."/>
            <person name="Hempel F."/>
            <person name="Henrissat B."/>
            <person name="Hoppner M.P."/>
            <person name="Ishida K."/>
            <person name="Kim E."/>
            <person name="Koreny L."/>
            <person name="Kroth P.G."/>
            <person name="Liu Y."/>
            <person name="Malik S.B."/>
            <person name="Maier U.G."/>
            <person name="McRose D."/>
            <person name="Mock T."/>
            <person name="Neilson J.A."/>
            <person name="Onodera N.T."/>
            <person name="Poole A.M."/>
            <person name="Pritham E.J."/>
            <person name="Richards T.A."/>
            <person name="Rocap G."/>
            <person name="Roy S.W."/>
            <person name="Sarai C."/>
            <person name="Schaack S."/>
            <person name="Shirato S."/>
            <person name="Slamovits C.H."/>
            <person name="Spencer D.F."/>
            <person name="Suzuki S."/>
            <person name="Worden A.Z."/>
            <person name="Zauner S."/>
            <person name="Barry K."/>
            <person name="Bell C."/>
            <person name="Bharti A.K."/>
            <person name="Crow J.A."/>
            <person name="Grimwood J."/>
            <person name="Kramer R."/>
            <person name="Lindquist E."/>
            <person name="Lucas S."/>
            <person name="Salamov A."/>
            <person name="McFadden G.I."/>
            <person name="Lane C.E."/>
            <person name="Keeling P.J."/>
            <person name="Gray M.W."/>
            <person name="Grigoriev I.V."/>
            <person name="Archibald J.M."/>
        </authorList>
    </citation>
    <scope>NUCLEOTIDE SEQUENCE</scope>
    <source>
        <strain evidence="7 9">CCMP2712</strain>
    </source>
</reference>
<dbReference type="InterPro" id="IPR027417">
    <property type="entry name" value="P-loop_NTPase"/>
</dbReference>
<dbReference type="EnsemblProtists" id="EKX53132">
    <property type="protein sequence ID" value="EKX53132"/>
    <property type="gene ID" value="GUITHDRAFT_101569"/>
</dbReference>
<dbReference type="AlphaFoldDB" id="L1JXN7"/>
<sequence length="650" mass="70663">MERKVSGNGLCAATCEERRNRECRPIKLRWVLTKDAVLHVPSAGAPQSRCLLGKIVVTSCVPENGAVTVLKKTRIIFEGARAGPRLSDSLLRSPGQSENEEAISFSSPVVSTPVQERSAQKSAMMTRAEVKKAIADASIDLPFSPHSPLVSRSLSGLQLTSNTAKVEHEFFGSPQVVSQLRDMCSMIFHQRDKVETMGIRPSSGILVIGAKGTGKSVLVKSLSLEFAAQLFTVSTNEMRRDIDVLCPSRAQGRDKEARKMLLIVGSTGNPDAIDIALRRPGRFDSEVALEAPDVQERLVLLEKFVGSMQLHPSVSTRELAKMTVGYVGANLKSLCSQAAGNCILRHASEGDIHTGSHAVMHSDFLDAMRQISIPVHRDFQIQVTSTDESQSMSSLGGMEGVKEALRRVEFCASSSLSFPKVVRSLAGLVGLGFVKASGSELFSAYLGESEAILRQLFRRARRMKPCILFLDEIDAIVGKRSLDGSGDGTEANGVQQRVLSTLLNEMDGVDSSGGVVVVGATNRLDMIDAALLRPGRFDVVLEVPVPDSHERQEILATCSRRLPIYVDLKTMSDKTEGYTGAEINRLVVEAAMVCLRENMENELVSHSHFLEALRRVRPALLTGAFDSYTTAGRETMRGKGQEERERAGGL</sequence>
<name>L1JXN7_GUITC</name>
<dbReference type="GO" id="GO:0009507">
    <property type="term" value="C:chloroplast"/>
    <property type="evidence" value="ECO:0007669"/>
    <property type="project" value="UniProtKB-SubCell"/>
</dbReference>
<evidence type="ECO:0000259" key="6">
    <source>
        <dbReference type="SMART" id="SM00382"/>
    </source>
</evidence>
<organism evidence="7">
    <name type="scientific">Guillardia theta (strain CCMP2712)</name>
    <name type="common">Cryptophyte</name>
    <dbReference type="NCBI Taxonomy" id="905079"/>
    <lineage>
        <taxon>Eukaryota</taxon>
        <taxon>Cryptophyceae</taxon>
        <taxon>Pyrenomonadales</taxon>
        <taxon>Geminigeraceae</taxon>
        <taxon>Guillardia</taxon>
    </lineage>
</organism>
<dbReference type="GeneID" id="17309530"/>
<dbReference type="KEGG" id="gtt:GUITHDRAFT_101569"/>
<evidence type="ECO:0000313" key="7">
    <source>
        <dbReference type="EMBL" id="EKX53132.1"/>
    </source>
</evidence>
<dbReference type="SMART" id="SM00382">
    <property type="entry name" value="AAA"/>
    <property type="match status" value="1"/>
</dbReference>
<dbReference type="STRING" id="905079.L1JXN7"/>
<dbReference type="InterPro" id="IPR003593">
    <property type="entry name" value="AAA+_ATPase"/>
</dbReference>
<dbReference type="PaxDb" id="55529-EKX53132"/>
<dbReference type="Gene3D" id="3.40.50.300">
    <property type="entry name" value="P-loop containing nucleotide triphosphate hydrolases"/>
    <property type="match status" value="3"/>
</dbReference>
<protein>
    <submittedName>
        <fullName evidence="7">Transitional endoplasmic reticulum ATPase D</fullName>
    </submittedName>
</protein>
<evidence type="ECO:0000256" key="2">
    <source>
        <dbReference type="ARBA" id="ARBA00022741"/>
    </source>
</evidence>
<evidence type="ECO:0000313" key="8">
    <source>
        <dbReference type="EnsemblProtists" id="EKX53132"/>
    </source>
</evidence>
<dbReference type="Pfam" id="PF17862">
    <property type="entry name" value="AAA_lid_3"/>
    <property type="match status" value="1"/>
</dbReference>
<dbReference type="InterPro" id="IPR041569">
    <property type="entry name" value="AAA_lid_3"/>
</dbReference>
<reference evidence="8" key="3">
    <citation type="submission" date="2016-03" db="UniProtKB">
        <authorList>
            <consortium name="EnsemblProtists"/>
        </authorList>
    </citation>
    <scope>IDENTIFICATION</scope>
</reference>
<dbReference type="RefSeq" id="XP_005840112.1">
    <property type="nucleotide sequence ID" value="XM_005840055.1"/>
</dbReference>
<dbReference type="PANTHER" id="PTHR23077">
    <property type="entry name" value="AAA-FAMILY ATPASE"/>
    <property type="match status" value="1"/>
</dbReference>
<dbReference type="GO" id="GO:0016887">
    <property type="term" value="F:ATP hydrolysis activity"/>
    <property type="evidence" value="ECO:0007669"/>
    <property type="project" value="InterPro"/>
</dbReference>
<feature type="region of interest" description="Disordered" evidence="5">
    <location>
        <begin position="631"/>
        <end position="650"/>
    </location>
</feature>
<evidence type="ECO:0000256" key="4">
    <source>
        <dbReference type="RuleBase" id="RU003651"/>
    </source>
</evidence>
<comment type="similarity">
    <text evidence="4">Belongs to the AAA ATPase family.</text>
</comment>
<dbReference type="eggNOG" id="KOG0730">
    <property type="taxonomic scope" value="Eukaryota"/>
</dbReference>
<evidence type="ECO:0000256" key="1">
    <source>
        <dbReference type="ARBA" id="ARBA00004229"/>
    </source>
</evidence>
<evidence type="ECO:0000256" key="5">
    <source>
        <dbReference type="SAM" id="MobiDB-lite"/>
    </source>
</evidence>
<dbReference type="Proteomes" id="UP000011087">
    <property type="component" value="Unassembled WGS sequence"/>
</dbReference>
<dbReference type="GO" id="GO:0005524">
    <property type="term" value="F:ATP binding"/>
    <property type="evidence" value="ECO:0007669"/>
    <property type="project" value="UniProtKB-KW"/>
</dbReference>
<dbReference type="InterPro" id="IPR050168">
    <property type="entry name" value="AAA_ATPase_domain"/>
</dbReference>
<dbReference type="Pfam" id="PF00004">
    <property type="entry name" value="AAA"/>
    <property type="match status" value="1"/>
</dbReference>
<keyword evidence="2 4" id="KW-0547">Nucleotide-binding</keyword>
<dbReference type="PROSITE" id="PS00674">
    <property type="entry name" value="AAA"/>
    <property type="match status" value="1"/>
</dbReference>
<evidence type="ECO:0000313" key="9">
    <source>
        <dbReference type="Proteomes" id="UP000011087"/>
    </source>
</evidence>